<name>A0A0A2TB31_9BACI</name>
<feature type="transmembrane region" description="Helical" evidence="6">
    <location>
        <begin position="127"/>
        <end position="146"/>
    </location>
</feature>
<accession>A0A0A2TB31</accession>
<dbReference type="OrthoDB" id="9793824at2"/>
<dbReference type="GO" id="GO:0005886">
    <property type="term" value="C:plasma membrane"/>
    <property type="evidence" value="ECO:0007669"/>
    <property type="project" value="UniProtKB-SubCell"/>
</dbReference>
<dbReference type="InterPro" id="IPR051791">
    <property type="entry name" value="Pra-immunoreactive"/>
</dbReference>
<evidence type="ECO:0000313" key="9">
    <source>
        <dbReference type="Proteomes" id="UP000030147"/>
    </source>
</evidence>
<dbReference type="PANTHER" id="PTHR36115">
    <property type="entry name" value="PROLINE-RICH ANTIGEN HOMOLOG-RELATED"/>
    <property type="match status" value="1"/>
</dbReference>
<dbReference type="EMBL" id="AVBF01000073">
    <property type="protein sequence ID" value="KGP71261.1"/>
    <property type="molecule type" value="Genomic_DNA"/>
</dbReference>
<evidence type="ECO:0000256" key="5">
    <source>
        <dbReference type="ARBA" id="ARBA00023136"/>
    </source>
</evidence>
<dbReference type="InterPro" id="IPR010432">
    <property type="entry name" value="RDD"/>
</dbReference>
<evidence type="ECO:0000256" key="1">
    <source>
        <dbReference type="ARBA" id="ARBA00004651"/>
    </source>
</evidence>
<keyword evidence="4 6" id="KW-1133">Transmembrane helix</keyword>
<feature type="transmembrane region" description="Helical" evidence="6">
    <location>
        <begin position="27"/>
        <end position="49"/>
    </location>
</feature>
<dbReference type="eggNOG" id="COG1714">
    <property type="taxonomic scope" value="Bacteria"/>
</dbReference>
<dbReference type="Proteomes" id="UP000030147">
    <property type="component" value="Unassembled WGS sequence"/>
</dbReference>
<comment type="subcellular location">
    <subcellularLocation>
        <location evidence="1">Cell membrane</location>
        <topology evidence="1">Multi-pass membrane protein</topology>
    </subcellularLocation>
</comment>
<reference evidence="8 9" key="1">
    <citation type="journal article" date="2015" name="Stand. Genomic Sci.">
        <title>High quality draft genome sequence of the moderately halophilic bacterium Pontibacillus yanchengensis Y32(T) and comparison among Pontibacillus genomes.</title>
        <authorList>
            <person name="Huang J."/>
            <person name="Qiao Z.X."/>
            <person name="Tang J.W."/>
            <person name="Wang G."/>
        </authorList>
    </citation>
    <scope>NUCLEOTIDE SEQUENCE [LARGE SCALE GENOMIC DNA]</scope>
    <source>
        <strain evidence="8 9">Y32</strain>
    </source>
</reference>
<organism evidence="8 9">
    <name type="scientific">Pontibacillus yanchengensis Y32</name>
    <dbReference type="NCBI Taxonomy" id="1385514"/>
    <lineage>
        <taxon>Bacteria</taxon>
        <taxon>Bacillati</taxon>
        <taxon>Bacillota</taxon>
        <taxon>Bacilli</taxon>
        <taxon>Bacillales</taxon>
        <taxon>Bacillaceae</taxon>
        <taxon>Pontibacillus</taxon>
    </lineage>
</organism>
<evidence type="ECO:0000256" key="2">
    <source>
        <dbReference type="ARBA" id="ARBA00022475"/>
    </source>
</evidence>
<sequence>MDTFEQNETSHPLHETVSSHIGAIHKVVYAGFFPRFIAYLIDLIVIWSINTIVTRPLLNLMNLSDAKLWINLFSASNITTSIIFFAYFILLTYFFRATLGKMIMGLSVESLIGENLSTKQIIFRECIGRYISMAFLGLPYLVVLFTKRYQGIHDYFADTSVIKNKMKQFKDEVKTALT</sequence>
<dbReference type="STRING" id="1385514.N782_20260"/>
<keyword evidence="9" id="KW-1185">Reference proteome</keyword>
<keyword evidence="5 6" id="KW-0472">Membrane</keyword>
<protein>
    <submittedName>
        <fullName evidence="8">RDD family protein</fullName>
    </submittedName>
</protein>
<dbReference type="PANTHER" id="PTHR36115:SF9">
    <property type="entry name" value="LMO1584 PROTEIN"/>
    <property type="match status" value="1"/>
</dbReference>
<evidence type="ECO:0000256" key="4">
    <source>
        <dbReference type="ARBA" id="ARBA00022989"/>
    </source>
</evidence>
<evidence type="ECO:0000259" key="7">
    <source>
        <dbReference type="Pfam" id="PF06271"/>
    </source>
</evidence>
<dbReference type="Pfam" id="PF06271">
    <property type="entry name" value="RDD"/>
    <property type="match status" value="1"/>
</dbReference>
<evidence type="ECO:0000256" key="3">
    <source>
        <dbReference type="ARBA" id="ARBA00022692"/>
    </source>
</evidence>
<feature type="transmembrane region" description="Helical" evidence="6">
    <location>
        <begin position="69"/>
        <end position="95"/>
    </location>
</feature>
<evidence type="ECO:0000256" key="6">
    <source>
        <dbReference type="SAM" id="Phobius"/>
    </source>
</evidence>
<dbReference type="AlphaFoldDB" id="A0A0A2TB31"/>
<comment type="caution">
    <text evidence="8">The sequence shown here is derived from an EMBL/GenBank/DDBJ whole genome shotgun (WGS) entry which is preliminary data.</text>
</comment>
<gene>
    <name evidence="8" type="ORF">N782_20260</name>
</gene>
<keyword evidence="2" id="KW-1003">Cell membrane</keyword>
<evidence type="ECO:0000313" key="8">
    <source>
        <dbReference type="EMBL" id="KGP71261.1"/>
    </source>
</evidence>
<feature type="domain" description="RDD" evidence="7">
    <location>
        <begin position="29"/>
        <end position="157"/>
    </location>
</feature>
<proteinExistence type="predicted"/>
<dbReference type="RefSeq" id="WP_036823382.1">
    <property type="nucleotide sequence ID" value="NZ_AVBF01000073.1"/>
</dbReference>
<keyword evidence="3 6" id="KW-0812">Transmembrane</keyword>